<dbReference type="PANTHER" id="PTHR43133:SF51">
    <property type="entry name" value="RNA POLYMERASE SIGMA FACTOR"/>
    <property type="match status" value="1"/>
</dbReference>
<dbReference type="InterPro" id="IPR013324">
    <property type="entry name" value="RNA_pol_sigma_r3/r4-like"/>
</dbReference>
<dbReference type="Pfam" id="PF04542">
    <property type="entry name" value="Sigma70_r2"/>
    <property type="match status" value="1"/>
</dbReference>
<evidence type="ECO:0000256" key="3">
    <source>
        <dbReference type="ARBA" id="ARBA00023082"/>
    </source>
</evidence>
<comment type="similarity">
    <text evidence="1">Belongs to the sigma-70 factor family. ECF subfamily.</text>
</comment>
<keyword evidence="7" id="KW-1185">Reference proteome</keyword>
<evidence type="ECO:0000256" key="4">
    <source>
        <dbReference type="ARBA" id="ARBA00023163"/>
    </source>
</evidence>
<keyword evidence="6" id="KW-0614">Plasmid</keyword>
<protein>
    <submittedName>
        <fullName evidence="6">Sigma-70 family RNA polymerase sigma factor</fullName>
    </submittedName>
</protein>
<sequence>MTLKNNLVNKNNKAIENTSQQFIQLFEADRKRIYAYIYAYVMDKSAADDIFQETSIILWREFEKFEPHTSFSKWANGIVFNRVRVYRRQNNKLSYGLSESLMNEIADAGTFDSSSEQRWNILESCRAQLLAADQILYENFYLKNLKAQEIADKTGRSIFAIRKSVHKLRKKLFDCVDRKKHEGLF</sequence>
<gene>
    <name evidence="6" type="ORF">OLW01_15255</name>
</gene>
<evidence type="ECO:0000313" key="7">
    <source>
        <dbReference type="Proteomes" id="UP001163726"/>
    </source>
</evidence>
<keyword evidence="4" id="KW-0804">Transcription</keyword>
<evidence type="ECO:0000256" key="1">
    <source>
        <dbReference type="ARBA" id="ARBA00010641"/>
    </source>
</evidence>
<dbReference type="Gene3D" id="1.10.1740.10">
    <property type="match status" value="1"/>
</dbReference>
<dbReference type="InterPro" id="IPR013325">
    <property type="entry name" value="RNA_pol_sigma_r2"/>
</dbReference>
<dbReference type="RefSeq" id="WP_268076377.1">
    <property type="nucleotide sequence ID" value="NZ_CP109966.1"/>
</dbReference>
<evidence type="ECO:0000256" key="2">
    <source>
        <dbReference type="ARBA" id="ARBA00023015"/>
    </source>
</evidence>
<dbReference type="InterPro" id="IPR039425">
    <property type="entry name" value="RNA_pol_sigma-70-like"/>
</dbReference>
<dbReference type="InterPro" id="IPR014284">
    <property type="entry name" value="RNA_pol_sigma-70_dom"/>
</dbReference>
<feature type="domain" description="RNA polymerase sigma-70 region 2" evidence="5">
    <location>
        <begin position="25"/>
        <end position="91"/>
    </location>
</feature>
<evidence type="ECO:0000259" key="5">
    <source>
        <dbReference type="Pfam" id="PF04542"/>
    </source>
</evidence>
<name>A0ABY7ATV9_9ALTE</name>
<keyword evidence="3" id="KW-0731">Sigma factor</keyword>
<dbReference type="EMBL" id="CP109966">
    <property type="protein sequence ID" value="WAJ71696.1"/>
    <property type="molecule type" value="Genomic_DNA"/>
</dbReference>
<dbReference type="SUPFAM" id="SSF88946">
    <property type="entry name" value="Sigma2 domain of RNA polymerase sigma factors"/>
    <property type="match status" value="1"/>
</dbReference>
<keyword evidence="2" id="KW-0805">Transcription regulation</keyword>
<dbReference type="InterPro" id="IPR007627">
    <property type="entry name" value="RNA_pol_sigma70_r2"/>
</dbReference>
<dbReference type="NCBIfam" id="TIGR02937">
    <property type="entry name" value="sigma70-ECF"/>
    <property type="match status" value="1"/>
</dbReference>
<evidence type="ECO:0000313" key="6">
    <source>
        <dbReference type="EMBL" id="WAJ71696.1"/>
    </source>
</evidence>
<dbReference type="SUPFAM" id="SSF88659">
    <property type="entry name" value="Sigma3 and sigma4 domains of RNA polymerase sigma factors"/>
    <property type="match status" value="1"/>
</dbReference>
<accession>A0ABY7ATV9</accession>
<organism evidence="6 7">
    <name type="scientific">Catenovulum adriaticum</name>
    <dbReference type="NCBI Taxonomy" id="2984846"/>
    <lineage>
        <taxon>Bacteria</taxon>
        <taxon>Pseudomonadati</taxon>
        <taxon>Pseudomonadota</taxon>
        <taxon>Gammaproteobacteria</taxon>
        <taxon>Alteromonadales</taxon>
        <taxon>Alteromonadaceae</taxon>
        <taxon>Catenovulum</taxon>
    </lineage>
</organism>
<dbReference type="PANTHER" id="PTHR43133">
    <property type="entry name" value="RNA POLYMERASE ECF-TYPE SIGMA FACTO"/>
    <property type="match status" value="1"/>
</dbReference>
<proteinExistence type="inferred from homology"/>
<reference evidence="6" key="1">
    <citation type="submission" date="2022-10" db="EMBL/GenBank/DDBJ databases">
        <title>Catenovulum adriacola sp. nov. isolated in the Harbour of Susak.</title>
        <authorList>
            <person name="Schoch T."/>
            <person name="Reich S.J."/>
            <person name="Stoeferle S."/>
            <person name="Flaiz M."/>
            <person name="Kazda M."/>
            <person name="Riedel C.U."/>
            <person name="Duerre P."/>
        </authorList>
    </citation>
    <scope>NUCLEOTIDE SEQUENCE</scope>
    <source>
        <strain evidence="6">TS8</strain>
        <plasmid evidence="6">pCadTS8_1</plasmid>
    </source>
</reference>
<dbReference type="Proteomes" id="UP001163726">
    <property type="component" value="Plasmid pCadTS8_1"/>
</dbReference>
<geneLocation type="plasmid" evidence="6 7">
    <name>pCadTS8_1</name>
</geneLocation>